<protein>
    <recommendedName>
        <fullName evidence="5">Pentatricopeptide repeat-containing protein</fullName>
    </recommendedName>
</protein>
<feature type="repeat" description="PPR" evidence="2">
    <location>
        <begin position="332"/>
        <end position="366"/>
    </location>
</feature>
<dbReference type="Pfam" id="PF01535">
    <property type="entry name" value="PPR"/>
    <property type="match status" value="9"/>
</dbReference>
<dbReference type="PROSITE" id="PS51375">
    <property type="entry name" value="PPR"/>
    <property type="match status" value="3"/>
</dbReference>
<feature type="repeat" description="PPR" evidence="2">
    <location>
        <begin position="129"/>
        <end position="163"/>
    </location>
</feature>
<dbReference type="EMBL" id="JAUHHV010000004">
    <property type="protein sequence ID" value="KAK1427973.1"/>
    <property type="molecule type" value="Genomic_DNA"/>
</dbReference>
<evidence type="ECO:0000313" key="4">
    <source>
        <dbReference type="Proteomes" id="UP001229421"/>
    </source>
</evidence>
<gene>
    <name evidence="3" type="ORF">QVD17_16757</name>
</gene>
<dbReference type="FunFam" id="1.25.40.10:FF:000158">
    <property type="entry name" value="pentatricopeptide repeat-containing protein At2g33680"/>
    <property type="match status" value="1"/>
</dbReference>
<evidence type="ECO:0000313" key="3">
    <source>
        <dbReference type="EMBL" id="KAK1427973.1"/>
    </source>
</evidence>
<dbReference type="PANTHER" id="PTHR24015:SF72">
    <property type="entry name" value="OS04G0436800 PROTEIN"/>
    <property type="match status" value="1"/>
</dbReference>
<dbReference type="GO" id="GO:0009451">
    <property type="term" value="P:RNA modification"/>
    <property type="evidence" value="ECO:0007669"/>
    <property type="project" value="InterPro"/>
</dbReference>
<dbReference type="GO" id="GO:0003723">
    <property type="term" value="F:RNA binding"/>
    <property type="evidence" value="ECO:0007669"/>
    <property type="project" value="InterPro"/>
</dbReference>
<dbReference type="AlphaFoldDB" id="A0AAD8KUR3"/>
<dbReference type="InterPro" id="IPR046960">
    <property type="entry name" value="PPR_At4g14850-like_plant"/>
</dbReference>
<name>A0AAD8KUR3_TARER</name>
<dbReference type="InterPro" id="IPR002885">
    <property type="entry name" value="PPR_rpt"/>
</dbReference>
<sequence length="715" mass="81207">MFECLSCDFKIEHVLWLNTLNQDLVSFMGATVKNLTNKVLAHLKLNSLSKAVSILFESTVPVDISLYASLFKLCAAKRAIIETRKLESHLLTFNPTPPVFLLNRAIEAYGKCACLDDARGLFDEMPQRDGGSWNALISAYSLNGLADEALSVFLDMKREGFLWNEVSFASVLGCCGSLLEVHFAMGIHGVIVKYGFSGNVIIASSIVDVYGKAGLLSDARRMFDDISCPNEVSWNVVIRRHYDMGQEKEAVVLFFEMVRLNDVMPLSFTVSNALCACSRISIFNEGMQIHAFAIKINLVDTLVVSGSLIDMYSKHGDLQSAHNVFNQPNAKDLFNWTSMVTAYATNGRIKEARELFNEMPERNIVSYNAMLAGYIRNYNWEEALEIVHLVSTTNISIDHVTIGLILTISAGLLDVELGKQVHGYVYRHHLNSNLFVGNGLLNMYGKCGHLRSCRAWFYQMSHLRDVVSWNSILTSHSCHKRSEEMMMVIWKMLEETPPNKHTLATILAACANIFTLDPCKQIHGFLVRNGYNMDIVMKGALVDAYSKCRCLMYALTVFKETTSRDLILYNSMILGCYHNLRGDVAIDLFEMLKSEGLKPDSTTFQGVLLACIREGRVELGREYFDIMSKEYCVIPRLEHYETMIELYGRYGYIGELENFVKQMPFEPTASMLIRVFDAFHEYKHERFRKWAADRLNEMNPSVPFKFELLDHRRMA</sequence>
<comment type="caution">
    <text evidence="3">The sequence shown here is derived from an EMBL/GenBank/DDBJ whole genome shotgun (WGS) entry which is preliminary data.</text>
</comment>
<evidence type="ECO:0000256" key="2">
    <source>
        <dbReference type="PROSITE-ProRule" id="PRU00708"/>
    </source>
</evidence>
<dbReference type="GO" id="GO:0099402">
    <property type="term" value="P:plant organ development"/>
    <property type="evidence" value="ECO:0007669"/>
    <property type="project" value="UniProtKB-ARBA"/>
</dbReference>
<evidence type="ECO:0000256" key="1">
    <source>
        <dbReference type="ARBA" id="ARBA00022737"/>
    </source>
</evidence>
<feature type="repeat" description="PPR" evidence="2">
    <location>
        <begin position="565"/>
        <end position="599"/>
    </location>
</feature>
<proteinExistence type="predicted"/>
<dbReference type="InterPro" id="IPR011990">
    <property type="entry name" value="TPR-like_helical_dom_sf"/>
</dbReference>
<dbReference type="Pfam" id="PF13041">
    <property type="entry name" value="PPR_2"/>
    <property type="match status" value="1"/>
</dbReference>
<keyword evidence="1" id="KW-0677">Repeat</keyword>
<dbReference type="PANTHER" id="PTHR24015">
    <property type="entry name" value="OS07G0578800 PROTEIN-RELATED"/>
    <property type="match status" value="1"/>
</dbReference>
<reference evidence="3" key="1">
    <citation type="journal article" date="2023" name="bioRxiv">
        <title>Improved chromosome-level genome assembly for marigold (Tagetes erecta).</title>
        <authorList>
            <person name="Jiang F."/>
            <person name="Yuan L."/>
            <person name="Wang S."/>
            <person name="Wang H."/>
            <person name="Xu D."/>
            <person name="Wang A."/>
            <person name="Fan W."/>
        </authorList>
    </citation>
    <scope>NUCLEOTIDE SEQUENCE</scope>
    <source>
        <strain evidence="3">WSJ</strain>
        <tissue evidence="3">Leaf</tissue>
    </source>
</reference>
<keyword evidence="4" id="KW-1185">Reference proteome</keyword>
<accession>A0AAD8KUR3</accession>
<dbReference type="Gene3D" id="1.25.40.10">
    <property type="entry name" value="Tetratricopeptide repeat domain"/>
    <property type="match status" value="5"/>
</dbReference>
<dbReference type="NCBIfam" id="TIGR00756">
    <property type="entry name" value="PPR"/>
    <property type="match status" value="4"/>
</dbReference>
<dbReference type="Proteomes" id="UP001229421">
    <property type="component" value="Unassembled WGS sequence"/>
</dbReference>
<evidence type="ECO:0008006" key="5">
    <source>
        <dbReference type="Google" id="ProtNLM"/>
    </source>
</evidence>
<organism evidence="3 4">
    <name type="scientific">Tagetes erecta</name>
    <name type="common">African marigold</name>
    <dbReference type="NCBI Taxonomy" id="13708"/>
    <lineage>
        <taxon>Eukaryota</taxon>
        <taxon>Viridiplantae</taxon>
        <taxon>Streptophyta</taxon>
        <taxon>Embryophyta</taxon>
        <taxon>Tracheophyta</taxon>
        <taxon>Spermatophyta</taxon>
        <taxon>Magnoliopsida</taxon>
        <taxon>eudicotyledons</taxon>
        <taxon>Gunneridae</taxon>
        <taxon>Pentapetalae</taxon>
        <taxon>asterids</taxon>
        <taxon>campanulids</taxon>
        <taxon>Asterales</taxon>
        <taxon>Asteraceae</taxon>
        <taxon>Asteroideae</taxon>
        <taxon>Heliantheae alliance</taxon>
        <taxon>Tageteae</taxon>
        <taxon>Tagetes</taxon>
    </lineage>
</organism>